<dbReference type="Proteomes" id="UP000026915">
    <property type="component" value="Chromosome 7"/>
</dbReference>
<evidence type="ECO:0000313" key="3">
    <source>
        <dbReference type="Proteomes" id="UP000026915"/>
    </source>
</evidence>
<evidence type="ECO:0000313" key="2">
    <source>
        <dbReference type="EMBL" id="EOY12351.1"/>
    </source>
</evidence>
<dbReference type="GO" id="GO:0003676">
    <property type="term" value="F:nucleic acid binding"/>
    <property type="evidence" value="ECO:0007669"/>
    <property type="project" value="InterPro"/>
</dbReference>
<dbReference type="Gene3D" id="3.30.420.10">
    <property type="entry name" value="Ribonuclease H-like superfamily/Ribonuclease H"/>
    <property type="match status" value="1"/>
</dbReference>
<organism evidence="2 3">
    <name type="scientific">Theobroma cacao</name>
    <name type="common">Cacao</name>
    <name type="synonym">Cocoa</name>
    <dbReference type="NCBI Taxonomy" id="3641"/>
    <lineage>
        <taxon>Eukaryota</taxon>
        <taxon>Viridiplantae</taxon>
        <taxon>Streptophyta</taxon>
        <taxon>Embryophyta</taxon>
        <taxon>Tracheophyta</taxon>
        <taxon>Spermatophyta</taxon>
        <taxon>Magnoliopsida</taxon>
        <taxon>eudicotyledons</taxon>
        <taxon>Gunneridae</taxon>
        <taxon>Pentapetalae</taxon>
        <taxon>rosids</taxon>
        <taxon>malvids</taxon>
        <taxon>Malvales</taxon>
        <taxon>Malvaceae</taxon>
        <taxon>Byttnerioideae</taxon>
        <taxon>Theobroma</taxon>
    </lineage>
</organism>
<dbReference type="HOGENOM" id="CLU_000680_21_3_1"/>
<reference evidence="2 3" key="1">
    <citation type="journal article" date="2013" name="Genome Biol.">
        <title>The genome sequence of the most widely cultivated cacao type and its use to identify candidate genes regulating pod color.</title>
        <authorList>
            <person name="Motamayor J.C."/>
            <person name="Mockaitis K."/>
            <person name="Schmutz J."/>
            <person name="Haiminen N."/>
            <person name="Iii D.L."/>
            <person name="Cornejo O."/>
            <person name="Findley S.D."/>
            <person name="Zheng P."/>
            <person name="Utro F."/>
            <person name="Royaert S."/>
            <person name="Saski C."/>
            <person name="Jenkins J."/>
            <person name="Podicheti R."/>
            <person name="Zhao M."/>
            <person name="Scheffler B.E."/>
            <person name="Stack J.C."/>
            <person name="Feltus F.A."/>
            <person name="Mustiga G.M."/>
            <person name="Amores F."/>
            <person name="Phillips W."/>
            <person name="Marelli J.P."/>
            <person name="May G.D."/>
            <person name="Shapiro H."/>
            <person name="Ma J."/>
            <person name="Bustamante C.D."/>
            <person name="Schnell R.J."/>
            <person name="Main D."/>
            <person name="Gilbert D."/>
            <person name="Parida L."/>
            <person name="Kuhn D.N."/>
        </authorList>
    </citation>
    <scope>NUCLEOTIDE SEQUENCE [LARGE SCALE GENOMIC DNA]</scope>
    <source>
        <strain evidence="3">cv. Matina 1-6</strain>
    </source>
</reference>
<dbReference type="InterPro" id="IPR036397">
    <property type="entry name" value="RNaseH_sf"/>
</dbReference>
<dbReference type="InParanoid" id="A0A061F5M3"/>
<dbReference type="EMBL" id="CM001885">
    <property type="protein sequence ID" value="EOY12351.1"/>
    <property type="molecule type" value="Genomic_DNA"/>
</dbReference>
<dbReference type="Gramene" id="EOY12351">
    <property type="protein sequence ID" value="EOY12351"/>
    <property type="gene ID" value="TCM_030880"/>
</dbReference>
<dbReference type="AlphaFoldDB" id="A0A061F5M3"/>
<protein>
    <recommendedName>
        <fullName evidence="1">RNase H type-1 domain-containing protein</fullName>
    </recommendedName>
</protein>
<dbReference type="OMA" id="VEFLAFK"/>
<dbReference type="InterPro" id="IPR002156">
    <property type="entry name" value="RNaseH_domain"/>
</dbReference>
<gene>
    <name evidence="2" type="ORF">TCM_030880</name>
</gene>
<feature type="domain" description="RNase H type-1" evidence="1">
    <location>
        <begin position="9"/>
        <end position="142"/>
    </location>
</feature>
<dbReference type="PANTHER" id="PTHR47723:SF22">
    <property type="entry name" value="RNASE H TYPE-1 DOMAIN-CONTAINING PROTEIN"/>
    <property type="match status" value="1"/>
</dbReference>
<dbReference type="CDD" id="cd06222">
    <property type="entry name" value="RNase_H_like"/>
    <property type="match status" value="1"/>
</dbReference>
<dbReference type="PROSITE" id="PS50879">
    <property type="entry name" value="RNASE_H_1"/>
    <property type="match status" value="1"/>
</dbReference>
<evidence type="ECO:0000259" key="1">
    <source>
        <dbReference type="PROSITE" id="PS50879"/>
    </source>
</evidence>
<dbReference type="Pfam" id="PF13456">
    <property type="entry name" value="RVT_3"/>
    <property type="match status" value="1"/>
</dbReference>
<proteinExistence type="predicted"/>
<dbReference type="eggNOG" id="KOG1075">
    <property type="taxonomic scope" value="Eukaryota"/>
</dbReference>
<dbReference type="GO" id="GO:0004523">
    <property type="term" value="F:RNA-DNA hybrid ribonuclease activity"/>
    <property type="evidence" value="ECO:0007669"/>
    <property type="project" value="InterPro"/>
</dbReference>
<sequence length="159" mass="17557">MATNWSTPPPGTLKLNTDGIAKGKPGPAGIGGVIRDHHGFIQGTFSKNIGIEDSNFSEFYAIRDGISFFFSSPWAATHSLVVESDSTNAINWAQHHCKVPWRMKNISNAIETFLRKSTRITFKHVMREANKVADGLAKAGILRDSNFKAYFQNQQGEST</sequence>
<dbReference type="InterPro" id="IPR012337">
    <property type="entry name" value="RNaseH-like_sf"/>
</dbReference>
<keyword evidence="3" id="KW-1185">Reference proteome</keyword>
<dbReference type="PANTHER" id="PTHR47723">
    <property type="entry name" value="OS05G0353850 PROTEIN"/>
    <property type="match status" value="1"/>
</dbReference>
<dbReference type="InterPro" id="IPR044730">
    <property type="entry name" value="RNase_H-like_dom_plant"/>
</dbReference>
<dbReference type="SUPFAM" id="SSF53098">
    <property type="entry name" value="Ribonuclease H-like"/>
    <property type="match status" value="1"/>
</dbReference>
<dbReference type="InterPro" id="IPR053151">
    <property type="entry name" value="RNase_H-like"/>
</dbReference>
<name>A0A061F5M3_THECC</name>
<accession>A0A061F5M3</accession>